<accession>A0A8G1EDM4</accession>
<proteinExistence type="predicted"/>
<reference evidence="3" key="1">
    <citation type="submission" date="2021-02" db="EMBL/GenBank/DDBJ databases">
        <title>Rhodobacter shimadae sp. nov., an aerobic anoxygenic phototrophic bacterium isolated from a hot spring.</title>
        <authorList>
            <person name="Muramatsu S."/>
            <person name="Haruta S."/>
            <person name="Hirose S."/>
            <person name="Hanada S."/>
        </authorList>
    </citation>
    <scope>NUCLEOTIDE SEQUENCE</scope>
    <source>
        <strain evidence="3">N10</strain>
    </source>
</reference>
<protein>
    <submittedName>
        <fullName evidence="3">Tetratricopeptide repeat protein</fullName>
    </submittedName>
</protein>
<feature type="chain" id="PRO_5034067090" evidence="2">
    <location>
        <begin position="21"/>
        <end position="186"/>
    </location>
</feature>
<feature type="repeat" description="TPR" evidence="1">
    <location>
        <begin position="71"/>
        <end position="104"/>
    </location>
</feature>
<dbReference type="InterPro" id="IPR011990">
    <property type="entry name" value="TPR-like_helical_dom_sf"/>
</dbReference>
<evidence type="ECO:0000256" key="1">
    <source>
        <dbReference type="PROSITE-ProRule" id="PRU00339"/>
    </source>
</evidence>
<evidence type="ECO:0000256" key="2">
    <source>
        <dbReference type="SAM" id="SignalP"/>
    </source>
</evidence>
<evidence type="ECO:0000313" key="3">
    <source>
        <dbReference type="EMBL" id="QYZ71682.1"/>
    </source>
</evidence>
<dbReference type="Pfam" id="PF13432">
    <property type="entry name" value="TPR_16"/>
    <property type="match status" value="1"/>
</dbReference>
<dbReference type="PROSITE" id="PS50005">
    <property type="entry name" value="TPR"/>
    <property type="match status" value="1"/>
</dbReference>
<gene>
    <name evidence="3" type="ORF">JO391_09400</name>
</gene>
<dbReference type="AlphaFoldDB" id="A0A8G1EDM4"/>
<keyword evidence="4" id="KW-1185">Reference proteome</keyword>
<dbReference type="Gene3D" id="1.25.40.10">
    <property type="entry name" value="Tetratricopeptide repeat domain"/>
    <property type="match status" value="1"/>
</dbReference>
<dbReference type="KEGG" id="nsm:JO391_09400"/>
<dbReference type="SUPFAM" id="SSF48452">
    <property type="entry name" value="TPR-like"/>
    <property type="match status" value="1"/>
</dbReference>
<sequence>MRPAVAILLLLAACSPGGLGLSGTGGGPPAADGSRRGESGMVVGDRLMASGEYELALKAYLRAAADEGMTSDVLASIGSANLALGRLNQAELALRRAVDEDPENIPALNNLGVVLMNEDKPGEARVFFQRAYALDSGATDSIRENLRLAIAQSEGTVYSAPVEGKSPSAVVREQDGSTNLVTLSDL</sequence>
<dbReference type="InterPro" id="IPR019734">
    <property type="entry name" value="TPR_rpt"/>
</dbReference>
<dbReference type="EMBL" id="CP069370">
    <property type="protein sequence ID" value="QYZ71682.1"/>
    <property type="molecule type" value="Genomic_DNA"/>
</dbReference>
<evidence type="ECO:0000313" key="4">
    <source>
        <dbReference type="Proteomes" id="UP000826300"/>
    </source>
</evidence>
<keyword evidence="1" id="KW-0802">TPR repeat</keyword>
<dbReference type="SMART" id="SM00028">
    <property type="entry name" value="TPR"/>
    <property type="match status" value="2"/>
</dbReference>
<keyword evidence="2" id="KW-0732">Signal</keyword>
<dbReference type="Pfam" id="PF13181">
    <property type="entry name" value="TPR_8"/>
    <property type="match status" value="1"/>
</dbReference>
<organism evidence="3 4">
    <name type="scientific">Neotabrizicola shimadae</name>
    <dbReference type="NCBI Taxonomy" id="2807096"/>
    <lineage>
        <taxon>Bacteria</taxon>
        <taxon>Pseudomonadati</taxon>
        <taxon>Pseudomonadota</taxon>
        <taxon>Alphaproteobacteria</taxon>
        <taxon>Rhodobacterales</taxon>
        <taxon>Paracoccaceae</taxon>
        <taxon>Neotabrizicola</taxon>
    </lineage>
</organism>
<name>A0A8G1EDM4_9RHOB</name>
<dbReference type="Proteomes" id="UP000826300">
    <property type="component" value="Chromosome"/>
</dbReference>
<dbReference type="RefSeq" id="WP_220664279.1">
    <property type="nucleotide sequence ID" value="NZ_CP069370.1"/>
</dbReference>
<feature type="signal peptide" evidence="2">
    <location>
        <begin position="1"/>
        <end position="20"/>
    </location>
</feature>